<dbReference type="SUPFAM" id="SSF50249">
    <property type="entry name" value="Nucleic acid-binding proteins"/>
    <property type="match status" value="1"/>
</dbReference>
<dbReference type="GO" id="GO:0005840">
    <property type="term" value="C:ribosome"/>
    <property type="evidence" value="ECO:0007669"/>
    <property type="project" value="UniProtKB-KW"/>
</dbReference>
<dbReference type="PROSITE" id="PS50859">
    <property type="entry name" value="LONGIN"/>
    <property type="match status" value="1"/>
</dbReference>
<protein>
    <submittedName>
        <fullName evidence="9">Ribosomal protein L2</fullName>
    </submittedName>
</protein>
<sequence length="289" mass="32261">MKRLHRRLDLKRSTSSTGIVESIEYDPNRTSRIAAVRWIEGLQRRHRECNTVEEVEPTTTTIRGGLFSFSSLPGKVDRRKDVACFSPGLMAAYKMLGGAGRSDKSCAKDVFSSAFSSPKAKGETASPTLSFSSSFGIPVAAVFEPRMKERITSLLVLKFGTEGSDPVILANAADVSHSEYFQRSSFKEFIVFVGRTIAKRTPQGQCQSLLYQEYKVHAYNRNGLCALGFMDNHYPVGNAFSLLNQVLDEFQKDFGDSWRSTQADSTQPWPYLNKALTKFQHDTIDSVLV</sequence>
<evidence type="ECO:0000256" key="4">
    <source>
        <dbReference type="ARBA" id="ARBA00023139"/>
    </source>
</evidence>
<dbReference type="InterPro" id="IPR012340">
    <property type="entry name" value="NA-bd_OB-fold"/>
</dbReference>
<evidence type="ECO:0000256" key="2">
    <source>
        <dbReference type="ARBA" id="ARBA00022481"/>
    </source>
</evidence>
<keyword evidence="9" id="KW-0687">Ribonucleoprotein</keyword>
<dbReference type="PANTHER" id="PTHR45806:SF1">
    <property type="entry name" value="SYNAPTOBREVIN HOMOLOG YKT6"/>
    <property type="match status" value="1"/>
</dbReference>
<keyword evidence="6" id="KW-0636">Prenylation</keyword>
<dbReference type="InterPro" id="IPR011012">
    <property type="entry name" value="Longin-like_dom_sf"/>
</dbReference>
<evidence type="ECO:0000256" key="3">
    <source>
        <dbReference type="ARBA" id="ARBA00023136"/>
    </source>
</evidence>
<dbReference type="PANTHER" id="PTHR45806">
    <property type="entry name" value="SYNAPTOBREVIN HOMOLOG YKT6"/>
    <property type="match status" value="1"/>
</dbReference>
<evidence type="ECO:0000313" key="9">
    <source>
        <dbReference type="EMBL" id="KAJ7955607.1"/>
    </source>
</evidence>
<keyword evidence="5" id="KW-0449">Lipoprotein</keyword>
<accession>A0AAD7LDB3</accession>
<dbReference type="Proteomes" id="UP001163823">
    <property type="component" value="Chromosome 9"/>
</dbReference>
<name>A0AAD7LDB3_QUISA</name>
<dbReference type="SUPFAM" id="SSF64356">
    <property type="entry name" value="SNARE-like"/>
    <property type="match status" value="1"/>
</dbReference>
<keyword evidence="2" id="KW-0488">Methylation</keyword>
<evidence type="ECO:0000313" key="10">
    <source>
        <dbReference type="Proteomes" id="UP001163823"/>
    </source>
</evidence>
<evidence type="ECO:0000256" key="6">
    <source>
        <dbReference type="ARBA" id="ARBA00023289"/>
    </source>
</evidence>
<reference evidence="9" key="1">
    <citation type="journal article" date="2023" name="Science">
        <title>Elucidation of the pathway for biosynthesis of saponin adjuvants from the soapbark tree.</title>
        <authorList>
            <person name="Reed J."/>
            <person name="Orme A."/>
            <person name="El-Demerdash A."/>
            <person name="Owen C."/>
            <person name="Martin L.B.B."/>
            <person name="Misra R.C."/>
            <person name="Kikuchi S."/>
            <person name="Rejzek M."/>
            <person name="Martin A.C."/>
            <person name="Harkess A."/>
            <person name="Leebens-Mack J."/>
            <person name="Louveau T."/>
            <person name="Stephenson M.J."/>
            <person name="Osbourn A."/>
        </authorList>
    </citation>
    <scope>NUCLEOTIDE SEQUENCE</scope>
    <source>
        <strain evidence="9">S10</strain>
    </source>
</reference>
<dbReference type="GO" id="GO:0006888">
    <property type="term" value="P:endoplasmic reticulum to Golgi vesicle-mediated transport"/>
    <property type="evidence" value="ECO:0007669"/>
    <property type="project" value="TreeGrafter"/>
</dbReference>
<dbReference type="Gene3D" id="3.30.450.50">
    <property type="entry name" value="Longin domain"/>
    <property type="match status" value="1"/>
</dbReference>
<dbReference type="AlphaFoldDB" id="A0AAD7LDB3"/>
<dbReference type="Pfam" id="PF00181">
    <property type="entry name" value="Ribosomal_L2_N"/>
    <property type="match status" value="1"/>
</dbReference>
<feature type="domain" description="Longin" evidence="8">
    <location>
        <begin position="155"/>
        <end position="255"/>
    </location>
</feature>
<keyword evidence="9" id="KW-0689">Ribosomal protein</keyword>
<comment type="subcellular location">
    <subcellularLocation>
        <location evidence="7">Endomembrane system</location>
        <topology evidence="7">Lipid-anchor</topology>
        <orientation evidence="7">Cytoplasmic side</orientation>
    </subcellularLocation>
</comment>
<evidence type="ECO:0000259" key="8">
    <source>
        <dbReference type="PROSITE" id="PS50859"/>
    </source>
</evidence>
<dbReference type="GO" id="GO:0005794">
    <property type="term" value="C:Golgi apparatus"/>
    <property type="evidence" value="ECO:0007669"/>
    <property type="project" value="TreeGrafter"/>
</dbReference>
<dbReference type="Pfam" id="PF13774">
    <property type="entry name" value="Longin"/>
    <property type="match status" value="1"/>
</dbReference>
<dbReference type="EMBL" id="JARAOO010000009">
    <property type="protein sequence ID" value="KAJ7955607.1"/>
    <property type="molecule type" value="Genomic_DNA"/>
</dbReference>
<proteinExistence type="inferred from homology"/>
<gene>
    <name evidence="9" type="ORF">O6P43_022165</name>
</gene>
<evidence type="ECO:0000256" key="1">
    <source>
        <dbReference type="ARBA" id="ARBA00008025"/>
    </source>
</evidence>
<keyword evidence="10" id="KW-1185">Reference proteome</keyword>
<dbReference type="CDD" id="cd14824">
    <property type="entry name" value="Longin"/>
    <property type="match status" value="1"/>
</dbReference>
<keyword evidence="3" id="KW-0472">Membrane</keyword>
<dbReference type="InterPro" id="IPR022666">
    <property type="entry name" value="Ribosomal_uL2_RNA-bd_dom"/>
</dbReference>
<keyword evidence="4" id="KW-0564">Palmitate</keyword>
<evidence type="ECO:0000256" key="7">
    <source>
        <dbReference type="ARBA" id="ARBA00046278"/>
    </source>
</evidence>
<dbReference type="Gene3D" id="2.40.50.140">
    <property type="entry name" value="Nucleic acid-binding proteins"/>
    <property type="match status" value="1"/>
</dbReference>
<dbReference type="InterPro" id="IPR010908">
    <property type="entry name" value="Longin_dom"/>
</dbReference>
<dbReference type="GO" id="GO:0005484">
    <property type="term" value="F:SNAP receptor activity"/>
    <property type="evidence" value="ECO:0007669"/>
    <property type="project" value="TreeGrafter"/>
</dbReference>
<organism evidence="9 10">
    <name type="scientific">Quillaja saponaria</name>
    <name type="common">Soap bark tree</name>
    <dbReference type="NCBI Taxonomy" id="32244"/>
    <lineage>
        <taxon>Eukaryota</taxon>
        <taxon>Viridiplantae</taxon>
        <taxon>Streptophyta</taxon>
        <taxon>Embryophyta</taxon>
        <taxon>Tracheophyta</taxon>
        <taxon>Spermatophyta</taxon>
        <taxon>Magnoliopsida</taxon>
        <taxon>eudicotyledons</taxon>
        <taxon>Gunneridae</taxon>
        <taxon>Pentapetalae</taxon>
        <taxon>rosids</taxon>
        <taxon>fabids</taxon>
        <taxon>Fabales</taxon>
        <taxon>Quillajaceae</taxon>
        <taxon>Quillaja</taxon>
    </lineage>
</organism>
<comment type="similarity">
    <text evidence="1">Belongs to the synaptobrevin family.</text>
</comment>
<comment type="caution">
    <text evidence="9">The sequence shown here is derived from an EMBL/GenBank/DDBJ whole genome shotgun (WGS) entry which is preliminary data.</text>
</comment>
<dbReference type="SMART" id="SM01270">
    <property type="entry name" value="Longin"/>
    <property type="match status" value="1"/>
</dbReference>
<dbReference type="KEGG" id="qsa:O6P43_022165"/>
<evidence type="ECO:0000256" key="5">
    <source>
        <dbReference type="ARBA" id="ARBA00023288"/>
    </source>
</evidence>